<organism evidence="1 2">
    <name type="scientific">Hermetia illucens</name>
    <name type="common">Black soldier fly</name>
    <dbReference type="NCBI Taxonomy" id="343691"/>
    <lineage>
        <taxon>Eukaryota</taxon>
        <taxon>Metazoa</taxon>
        <taxon>Ecdysozoa</taxon>
        <taxon>Arthropoda</taxon>
        <taxon>Hexapoda</taxon>
        <taxon>Insecta</taxon>
        <taxon>Pterygota</taxon>
        <taxon>Neoptera</taxon>
        <taxon>Endopterygota</taxon>
        <taxon>Diptera</taxon>
        <taxon>Brachycera</taxon>
        <taxon>Stratiomyomorpha</taxon>
        <taxon>Stratiomyidae</taxon>
        <taxon>Hermetiinae</taxon>
        <taxon>Hermetia</taxon>
    </lineage>
</organism>
<dbReference type="InParanoid" id="A0A7R8YUH7"/>
<dbReference type="AlphaFoldDB" id="A0A7R8YUH7"/>
<dbReference type="EMBL" id="LR899010">
    <property type="protein sequence ID" value="CAD7082769.1"/>
    <property type="molecule type" value="Genomic_DNA"/>
</dbReference>
<gene>
    <name evidence="1" type="ORF">HERILL_LOCUS5779</name>
</gene>
<proteinExistence type="predicted"/>
<reference evidence="1 2" key="1">
    <citation type="submission" date="2020-11" db="EMBL/GenBank/DDBJ databases">
        <authorList>
            <person name="Wallbank WR R."/>
            <person name="Pardo Diaz C."/>
            <person name="Kozak K."/>
            <person name="Martin S."/>
            <person name="Jiggins C."/>
            <person name="Moest M."/>
            <person name="Warren A I."/>
            <person name="Generalovic N T."/>
            <person name="Byers J.R.P. K."/>
            <person name="Montejo-Kovacevich G."/>
            <person name="Yen C E."/>
        </authorList>
    </citation>
    <scope>NUCLEOTIDE SEQUENCE [LARGE SCALE GENOMIC DNA]</scope>
</reference>
<dbReference type="Proteomes" id="UP000594454">
    <property type="component" value="Chromosome 2"/>
</dbReference>
<evidence type="ECO:0000313" key="1">
    <source>
        <dbReference type="EMBL" id="CAD7082769.1"/>
    </source>
</evidence>
<keyword evidence="2" id="KW-1185">Reference proteome</keyword>
<sequence>MTPEYSHPPRWYHNSAIKVFANSSSLTGFLSQLHVSRQKYAVGLNEKTHSSVEIICIWCMTLVLIRYFGEFRGIPVQYRVLLLPNFQ</sequence>
<protein>
    <submittedName>
        <fullName evidence="1">Uncharacterized protein</fullName>
    </submittedName>
</protein>
<name>A0A7R8YUH7_HERIL</name>
<accession>A0A7R8YUH7</accession>
<evidence type="ECO:0000313" key="2">
    <source>
        <dbReference type="Proteomes" id="UP000594454"/>
    </source>
</evidence>